<reference evidence="1 2" key="1">
    <citation type="submission" date="2019-06" db="EMBL/GenBank/DDBJ databases">
        <title>Genomic Encyclopedia of Type Strains, Phase IV (KMG-V): Genome sequencing to study the core and pangenomes of soil and plant-associated prokaryotes.</title>
        <authorList>
            <person name="Whitman W."/>
        </authorList>
    </citation>
    <scope>NUCLEOTIDE SEQUENCE [LARGE SCALE GENOMIC DNA]</scope>
    <source>
        <strain evidence="1 2">BR 10355</strain>
    </source>
</reference>
<comment type="caution">
    <text evidence="1">The sequence shown here is derived from an EMBL/GenBank/DDBJ whole genome shotgun (WGS) entry which is preliminary data.</text>
</comment>
<protein>
    <submittedName>
        <fullName evidence="1">Uncharacterized protein</fullName>
    </submittedName>
</protein>
<name>A0A560KUU9_9BRAD</name>
<dbReference type="Proteomes" id="UP000321304">
    <property type="component" value="Unassembled WGS sequence"/>
</dbReference>
<evidence type="ECO:0000313" key="2">
    <source>
        <dbReference type="Proteomes" id="UP000321304"/>
    </source>
</evidence>
<gene>
    <name evidence="1" type="ORF">FBZ93_12513</name>
</gene>
<proteinExistence type="predicted"/>
<organism evidence="1 2">
    <name type="scientific">Bradyrhizobium macuxiense</name>
    <dbReference type="NCBI Taxonomy" id="1755647"/>
    <lineage>
        <taxon>Bacteria</taxon>
        <taxon>Pseudomonadati</taxon>
        <taxon>Pseudomonadota</taxon>
        <taxon>Alphaproteobacteria</taxon>
        <taxon>Hyphomicrobiales</taxon>
        <taxon>Nitrobacteraceae</taxon>
        <taxon>Bradyrhizobium</taxon>
    </lineage>
</organism>
<keyword evidence="2" id="KW-1185">Reference proteome</keyword>
<sequence>MFEVYLNDRRDFLVVTRGSSLPGSGMLGRWTGSRVASIKLLMGPAHLKRASKV</sequence>
<dbReference type="AlphaFoldDB" id="A0A560KUU9"/>
<dbReference type="EMBL" id="VITY01000025">
    <property type="protein sequence ID" value="TWB86887.1"/>
    <property type="molecule type" value="Genomic_DNA"/>
</dbReference>
<accession>A0A560KUU9</accession>
<evidence type="ECO:0000313" key="1">
    <source>
        <dbReference type="EMBL" id="TWB86887.1"/>
    </source>
</evidence>